<dbReference type="Pfam" id="PF05598">
    <property type="entry name" value="DUF772"/>
    <property type="match status" value="1"/>
</dbReference>
<evidence type="ECO:0000313" key="3">
    <source>
        <dbReference type="Proteomes" id="UP001242313"/>
    </source>
</evidence>
<sequence length="110" mass="12138">MPSQHNEHQMILAYDFSLAFGGRLNQDNRLVAMASFIPWAEVEEAYIRSLGDTNQGNDAFPVRLVLGSLIIKERLGLSDVETIHYGKSLSAILSSDCMPSMTKPLSIPPC</sequence>
<evidence type="ECO:0000259" key="1">
    <source>
        <dbReference type="Pfam" id="PF05598"/>
    </source>
</evidence>
<keyword evidence="3" id="KW-1185">Reference proteome</keyword>
<protein>
    <recommendedName>
        <fullName evidence="1">Transposase InsH N-terminal domain-containing protein</fullName>
    </recommendedName>
</protein>
<proteinExistence type="predicted"/>
<organism evidence="2 3">
    <name type="scientific">Mesobacillus stamsii</name>
    <dbReference type="NCBI Taxonomy" id="225347"/>
    <lineage>
        <taxon>Bacteria</taxon>
        <taxon>Bacillati</taxon>
        <taxon>Bacillota</taxon>
        <taxon>Bacilli</taxon>
        <taxon>Bacillales</taxon>
        <taxon>Bacillaceae</taxon>
        <taxon>Mesobacillus</taxon>
    </lineage>
</organism>
<feature type="domain" description="Transposase InsH N-terminal" evidence="1">
    <location>
        <begin position="23"/>
        <end position="83"/>
    </location>
</feature>
<evidence type="ECO:0000313" key="2">
    <source>
        <dbReference type="EMBL" id="MDQ0415464.1"/>
    </source>
</evidence>
<accession>A0ABU0G1M0</accession>
<reference evidence="2 3" key="1">
    <citation type="submission" date="2023-07" db="EMBL/GenBank/DDBJ databases">
        <title>Genomic Encyclopedia of Type Strains, Phase IV (KMG-IV): sequencing the most valuable type-strain genomes for metagenomic binning, comparative biology and taxonomic classification.</title>
        <authorList>
            <person name="Goeker M."/>
        </authorList>
    </citation>
    <scope>NUCLEOTIDE SEQUENCE [LARGE SCALE GENOMIC DNA]</scope>
    <source>
        <strain evidence="2 3">DSM 19598</strain>
    </source>
</reference>
<gene>
    <name evidence="2" type="ORF">J2S25_003691</name>
</gene>
<dbReference type="RefSeq" id="WP_128721454.1">
    <property type="nucleotide sequence ID" value="NZ_JAUSUN010000035.1"/>
</dbReference>
<dbReference type="Proteomes" id="UP001242313">
    <property type="component" value="Unassembled WGS sequence"/>
</dbReference>
<name>A0ABU0G1M0_9BACI</name>
<comment type="caution">
    <text evidence="2">The sequence shown here is derived from an EMBL/GenBank/DDBJ whole genome shotgun (WGS) entry which is preliminary data.</text>
</comment>
<dbReference type="EMBL" id="JAUSUN010000035">
    <property type="protein sequence ID" value="MDQ0415464.1"/>
    <property type="molecule type" value="Genomic_DNA"/>
</dbReference>
<dbReference type="InterPro" id="IPR008490">
    <property type="entry name" value="Transposase_InsH_N"/>
</dbReference>